<dbReference type="Pfam" id="PF00350">
    <property type="entry name" value="Dynamin_N"/>
    <property type="match status" value="1"/>
</dbReference>
<evidence type="ECO:0000256" key="12">
    <source>
        <dbReference type="ARBA" id="ARBA00022946"/>
    </source>
</evidence>
<dbReference type="InterPro" id="IPR027417">
    <property type="entry name" value="P-loop_NTPase"/>
</dbReference>
<dbReference type="InterPro" id="IPR019762">
    <property type="entry name" value="Dynamin_GTPase_CS"/>
</dbReference>
<dbReference type="PANTHER" id="PTHR43647">
    <property type="entry name" value="DEHYDROGENASE"/>
    <property type="match status" value="1"/>
</dbReference>
<dbReference type="EC" id="3.6.5.5" evidence="3"/>
<dbReference type="PROSITE" id="PS00410">
    <property type="entry name" value="G_DYNAMIN_1"/>
    <property type="match status" value="1"/>
</dbReference>
<dbReference type="SUPFAM" id="SSF51735">
    <property type="entry name" value="NAD(P)-binding Rossmann-fold domains"/>
    <property type="match status" value="1"/>
</dbReference>
<dbReference type="Gene3D" id="3.40.50.300">
    <property type="entry name" value="P-loop containing nucleotide triphosphate hydrolases"/>
    <property type="match status" value="1"/>
</dbReference>
<evidence type="ECO:0000256" key="10">
    <source>
        <dbReference type="ARBA" id="ARBA00022842"/>
    </source>
</evidence>
<comment type="catalytic activity">
    <reaction evidence="22">
        <text>GTP + H2O = GDP + phosphate + H(+)</text>
        <dbReference type="Rhea" id="RHEA:19669"/>
        <dbReference type="ChEBI" id="CHEBI:15377"/>
        <dbReference type="ChEBI" id="CHEBI:15378"/>
        <dbReference type="ChEBI" id="CHEBI:37565"/>
        <dbReference type="ChEBI" id="CHEBI:43474"/>
        <dbReference type="ChEBI" id="CHEBI:58189"/>
        <dbReference type="EC" id="3.6.5.5"/>
    </reaction>
</comment>
<keyword evidence="20" id="KW-1015">Disulfide bond</keyword>
<keyword evidence="16" id="KW-0443">Lipid metabolism</keyword>
<keyword evidence="14 25" id="KW-1133">Transmembrane helix</keyword>
<dbReference type="InterPro" id="IPR030381">
    <property type="entry name" value="G_DYNAMIN_dom"/>
</dbReference>
<dbReference type="CDD" id="cd08771">
    <property type="entry name" value="DLP_1"/>
    <property type="match status" value="1"/>
</dbReference>
<keyword evidence="6" id="KW-0479">Metal-binding</keyword>
<evidence type="ECO:0000256" key="4">
    <source>
        <dbReference type="ARBA" id="ARBA00022516"/>
    </source>
</evidence>
<keyword evidence="11" id="KW-0521">NADP</keyword>
<feature type="domain" description="GED" evidence="26">
    <location>
        <begin position="1101"/>
        <end position="1194"/>
    </location>
</feature>
<evidence type="ECO:0000256" key="25">
    <source>
        <dbReference type="SAM" id="Phobius"/>
    </source>
</evidence>
<feature type="region of interest" description="Disordered" evidence="24">
    <location>
        <begin position="429"/>
        <end position="451"/>
    </location>
</feature>
<dbReference type="GO" id="GO:0006694">
    <property type="term" value="P:steroid biosynthetic process"/>
    <property type="evidence" value="ECO:0007669"/>
    <property type="project" value="UniProtKB-KW"/>
</dbReference>
<sequence length="1209" mass="134972">MKRPILLVTGANAGLGLGLCKRLLVQLSSPTPPDSVALESLHHDASGTPFDARDGCTLVLACRNQAKAEDAKMQLQDLLSQISQSDDEVIQSNRSPDTWPDAKSTSIHDKKPLRKREYETKLDAPLEVRNRDARMEYRQSFCAGTKIETVPLDLSSVESTKECAKVVVRKFPYLTHLILNAGGASWIGVDWIRATWEILTNLHKAVTFPSYKLQRSGEVSKDGFGWVWQINVGGHYLLAHELKSLLCATPYSTPSRIIWTGSLEANPNDFHASDFQCLDPKLSPNPYESTKYQCELTSLAMDERLLSQNQSSSLRSFTAHPGIVATSIFSGVIPAIMVIMMKMVFFLARLTIFVRFATAGGAYAYANYKVEGIKNALTDFWSSASESASGLYDSVSETSSDLFDSAKSGFLALLQRVEDMKSAQYWDNAEVGKESEESEEESSGGNGGGGGLGAAAAAVAAAFTGSLSEDEDQEKKPENQDELMLLTRKLIEVRNILKTIDHDTDELVLPSIVVIGSQSSGKSSVLESIVGHEFLPKGNNMVTRRPIELTLVHVPKDREPADGIVEFGEFPGTGMGKITDFTRIQKILYDMNMSVPQHECVSESPIELHIHSPNVPDLSLIDLPGYVQLSSMDQPEELREKIADLCNKYIKEPNVILAVCAADVDLANSPALRASRKVDPLGLRTIGVVTKMDLVSPEVGASILNSNKYPLSLGYIGVVCKPPPQVGQSMFALSRSNSIIQLTQEYEKRYFDEHHEHFSAPTRGRNAGVAPLVGTDKLRQRLMVVLEEHMGSSLSGVSNLVRSELDEAAYQFKVQYNDRQITPETYVAEVMDVMKQRFKLFASSFGKPEVRLLLKNALDDKVMDILAQVYWQDSELPTLNELSRQRKVKAEDLDPSWTNKLELCSASLTKSGIGRMSTQLVATTIRNQLEQLATAEPFNHHVETAQRIIAFGSALLKDRFAITADQVENCVKPFKYEVEMDAREWEKGREQSVQLMKSELDMCNEAHERLRKLVGSRRLRGAIEYITQLEERERKRVADKLEQVDGSTPDLASEDQSDPTRPGFNAALLMKAREARFLQNRADILRLRLAALKSGRCKKGPESQAFCPEAFLNVVAEKLTYTAVMFINIELLAEFFYQFPREVDARLGYDMSHEDMVNFARENPAIRHHIDLQERKSKLEEVMLKLDELTRLYRDKLPAKPSSSKWLFF</sequence>
<evidence type="ECO:0000256" key="16">
    <source>
        <dbReference type="ARBA" id="ARBA00023098"/>
    </source>
</evidence>
<keyword evidence="4" id="KW-0444">Lipid biosynthesis</keyword>
<dbReference type="PANTHER" id="PTHR43647:SF1">
    <property type="entry name" value="3-KETO-STEROID REDUCTASE ERG27"/>
    <property type="match status" value="1"/>
</dbReference>
<evidence type="ECO:0000256" key="20">
    <source>
        <dbReference type="ARBA" id="ARBA00023157"/>
    </source>
</evidence>
<keyword evidence="19 25" id="KW-0472">Membrane</keyword>
<dbReference type="InterPro" id="IPR022812">
    <property type="entry name" value="Dynamin"/>
</dbReference>
<comment type="similarity">
    <text evidence="23">Belongs to the TRAFAC class dynamin-like GTPase superfamily. Dynamin/Fzo/YdjA family.</text>
</comment>
<dbReference type="EMBL" id="CP119901">
    <property type="protein sequence ID" value="WFD22476.1"/>
    <property type="molecule type" value="Genomic_DNA"/>
</dbReference>
<feature type="transmembrane region" description="Helical" evidence="25">
    <location>
        <begin position="346"/>
        <end position="366"/>
    </location>
</feature>
<dbReference type="SMART" id="SM00053">
    <property type="entry name" value="DYNc"/>
    <property type="match status" value="1"/>
</dbReference>
<protein>
    <recommendedName>
        <fullName evidence="3">dynamin GTPase</fullName>
        <ecNumber evidence="3">3.6.5.5</ecNumber>
    </recommendedName>
</protein>
<keyword evidence="5 25" id="KW-0812">Transmembrane</keyword>
<keyword evidence="9" id="KW-0378">Hydrolase</keyword>
<evidence type="ECO:0000256" key="23">
    <source>
        <dbReference type="RuleBase" id="RU003932"/>
    </source>
</evidence>
<feature type="region of interest" description="Disordered" evidence="24">
    <location>
        <begin position="1040"/>
        <end position="1062"/>
    </location>
</feature>
<feature type="region of interest" description="Disordered" evidence="24">
    <location>
        <begin position="86"/>
        <end position="112"/>
    </location>
</feature>
<dbReference type="InterPro" id="IPR020850">
    <property type="entry name" value="GED_dom"/>
</dbReference>
<dbReference type="AlphaFoldDB" id="A0AAF0IY42"/>
<evidence type="ECO:0000256" key="14">
    <source>
        <dbReference type="ARBA" id="ARBA00022989"/>
    </source>
</evidence>
<dbReference type="GO" id="GO:0061024">
    <property type="term" value="P:membrane organization"/>
    <property type="evidence" value="ECO:0007669"/>
    <property type="project" value="UniProtKB-ARBA"/>
</dbReference>
<dbReference type="PRINTS" id="PR00195">
    <property type="entry name" value="DYNAMIN"/>
</dbReference>
<keyword evidence="13" id="KW-0752">Steroid biosynthesis</keyword>
<accession>A0AAF0IY42</accession>
<evidence type="ECO:0000256" key="11">
    <source>
        <dbReference type="ARBA" id="ARBA00022857"/>
    </source>
</evidence>
<keyword evidence="12" id="KW-0809">Transit peptide</keyword>
<evidence type="ECO:0000256" key="15">
    <source>
        <dbReference type="ARBA" id="ARBA00023002"/>
    </source>
</evidence>
<feature type="domain" description="Dynamin-type G" evidence="27">
    <location>
        <begin position="506"/>
        <end position="795"/>
    </location>
</feature>
<comment type="similarity">
    <text evidence="21">Belongs to the short-chain dehydrogenases/reductases (SDR) family. ERG27 subfamily.</text>
</comment>
<dbReference type="GO" id="GO:0000253">
    <property type="term" value="F:3-beta-hydroxysteroid 3-dehydrogenase (NADP+) activity"/>
    <property type="evidence" value="ECO:0007669"/>
    <property type="project" value="TreeGrafter"/>
</dbReference>
<dbReference type="GO" id="GO:0005811">
    <property type="term" value="C:lipid droplet"/>
    <property type="evidence" value="ECO:0007669"/>
    <property type="project" value="TreeGrafter"/>
</dbReference>
<evidence type="ECO:0000256" key="9">
    <source>
        <dbReference type="ARBA" id="ARBA00022801"/>
    </source>
</evidence>
<evidence type="ECO:0000256" key="1">
    <source>
        <dbReference type="ARBA" id="ARBA00004273"/>
    </source>
</evidence>
<evidence type="ECO:0000256" key="24">
    <source>
        <dbReference type="SAM" id="MobiDB-lite"/>
    </source>
</evidence>
<evidence type="ECO:0000256" key="6">
    <source>
        <dbReference type="ARBA" id="ARBA00022723"/>
    </source>
</evidence>
<feature type="transmembrane region" description="Helical" evidence="25">
    <location>
        <begin position="317"/>
        <end position="339"/>
    </location>
</feature>
<name>A0AAF0IY42_9BASI</name>
<evidence type="ECO:0000256" key="5">
    <source>
        <dbReference type="ARBA" id="ARBA00022692"/>
    </source>
</evidence>
<keyword evidence="10" id="KW-0460">Magnesium</keyword>
<dbReference type="InterPro" id="IPR001401">
    <property type="entry name" value="Dynamin_GTPase"/>
</dbReference>
<keyword evidence="17" id="KW-0496">Mitochondrion</keyword>
<dbReference type="InterPro" id="IPR056495">
    <property type="entry name" value="LIS_MGM1"/>
</dbReference>
<dbReference type="GO" id="GO:0005789">
    <property type="term" value="C:endoplasmic reticulum membrane"/>
    <property type="evidence" value="ECO:0007669"/>
    <property type="project" value="TreeGrafter"/>
</dbReference>
<evidence type="ECO:0000256" key="7">
    <source>
        <dbReference type="ARBA" id="ARBA00022741"/>
    </source>
</evidence>
<gene>
    <name evidence="28" type="primary">msp1</name>
    <name evidence="28" type="ORF">MEQU1_001148</name>
</gene>
<dbReference type="InterPro" id="IPR051593">
    <property type="entry name" value="Ergosterol_Biosynth_ERG27"/>
</dbReference>
<evidence type="ECO:0000256" key="19">
    <source>
        <dbReference type="ARBA" id="ARBA00023136"/>
    </source>
</evidence>
<keyword evidence="18 23" id="KW-0342">GTP-binding</keyword>
<evidence type="ECO:0000259" key="26">
    <source>
        <dbReference type="PROSITE" id="PS51388"/>
    </source>
</evidence>
<dbReference type="GO" id="GO:0046872">
    <property type="term" value="F:metal ion binding"/>
    <property type="evidence" value="ECO:0007669"/>
    <property type="project" value="UniProtKB-KW"/>
</dbReference>
<dbReference type="SUPFAM" id="SSF52540">
    <property type="entry name" value="P-loop containing nucleoside triphosphate hydrolases"/>
    <property type="match status" value="1"/>
</dbReference>
<dbReference type="Pfam" id="PF24550">
    <property type="entry name" value="LIS_MGM1"/>
    <property type="match status" value="1"/>
</dbReference>
<dbReference type="Gene3D" id="3.40.50.720">
    <property type="entry name" value="NAD(P)-binding Rossmann-like Domain"/>
    <property type="match status" value="1"/>
</dbReference>
<comment type="subcellular location">
    <subcellularLocation>
        <location evidence="1">Mitochondrion inner membrane</location>
    </subcellularLocation>
    <subcellularLocation>
        <location evidence="2">Mitochondrion intermembrane space</location>
    </subcellularLocation>
</comment>
<dbReference type="GO" id="GO:0005743">
    <property type="term" value="C:mitochondrial inner membrane"/>
    <property type="evidence" value="ECO:0007669"/>
    <property type="project" value="UniProtKB-SubCell"/>
</dbReference>
<evidence type="ECO:0000313" key="29">
    <source>
        <dbReference type="Proteomes" id="UP001214415"/>
    </source>
</evidence>
<dbReference type="PROSITE" id="PS51388">
    <property type="entry name" value="GED"/>
    <property type="match status" value="1"/>
</dbReference>
<evidence type="ECO:0000259" key="27">
    <source>
        <dbReference type="PROSITE" id="PS51718"/>
    </source>
</evidence>
<evidence type="ECO:0000313" key="28">
    <source>
        <dbReference type="EMBL" id="WFD22476.1"/>
    </source>
</evidence>
<keyword evidence="8" id="KW-0999">Mitochondrion inner membrane</keyword>
<evidence type="ECO:0000256" key="21">
    <source>
        <dbReference type="ARBA" id="ARBA00023593"/>
    </source>
</evidence>
<evidence type="ECO:0000256" key="2">
    <source>
        <dbReference type="ARBA" id="ARBA00004569"/>
    </source>
</evidence>
<dbReference type="GO" id="GO:0005758">
    <property type="term" value="C:mitochondrial intermembrane space"/>
    <property type="evidence" value="ECO:0007669"/>
    <property type="project" value="UniProtKB-SubCell"/>
</dbReference>
<keyword evidence="7 23" id="KW-0547">Nucleotide-binding</keyword>
<reference evidence="28" key="1">
    <citation type="submission" date="2023-03" db="EMBL/GenBank/DDBJ databases">
        <title>Mating type loci evolution in Malassezia.</title>
        <authorList>
            <person name="Coelho M.A."/>
        </authorList>
    </citation>
    <scope>NUCLEOTIDE SEQUENCE</scope>
    <source>
        <strain evidence="28">CBS 12830</strain>
    </source>
</reference>
<evidence type="ECO:0000256" key="17">
    <source>
        <dbReference type="ARBA" id="ARBA00023128"/>
    </source>
</evidence>
<evidence type="ECO:0000256" key="22">
    <source>
        <dbReference type="ARBA" id="ARBA00048040"/>
    </source>
</evidence>
<proteinExistence type="inferred from homology"/>
<dbReference type="Proteomes" id="UP001214415">
    <property type="component" value="Chromosome 2"/>
</dbReference>
<keyword evidence="15" id="KW-0560">Oxidoreductase</keyword>
<dbReference type="GO" id="GO:0005741">
    <property type="term" value="C:mitochondrial outer membrane"/>
    <property type="evidence" value="ECO:0007669"/>
    <property type="project" value="TreeGrafter"/>
</dbReference>
<keyword evidence="29" id="KW-1185">Reference proteome</keyword>
<dbReference type="InterPro" id="IPR045063">
    <property type="entry name" value="Dynamin_N"/>
</dbReference>
<dbReference type="PROSITE" id="PS51718">
    <property type="entry name" value="G_DYNAMIN_2"/>
    <property type="match status" value="1"/>
</dbReference>
<evidence type="ECO:0000256" key="8">
    <source>
        <dbReference type="ARBA" id="ARBA00022792"/>
    </source>
</evidence>
<dbReference type="GO" id="GO:0003924">
    <property type="term" value="F:GTPase activity"/>
    <property type="evidence" value="ECO:0007669"/>
    <property type="project" value="InterPro"/>
</dbReference>
<dbReference type="GO" id="GO:0005525">
    <property type="term" value="F:GTP binding"/>
    <property type="evidence" value="ECO:0007669"/>
    <property type="project" value="UniProtKB-KW"/>
</dbReference>
<dbReference type="FunFam" id="3.40.50.300:FF:000741">
    <property type="entry name" value="Putative mitochondrial dynamin GTPase"/>
    <property type="match status" value="1"/>
</dbReference>
<dbReference type="InterPro" id="IPR036291">
    <property type="entry name" value="NAD(P)-bd_dom_sf"/>
</dbReference>
<organism evidence="28 29">
    <name type="scientific">Malassezia equina</name>
    <dbReference type="NCBI Taxonomy" id="1381935"/>
    <lineage>
        <taxon>Eukaryota</taxon>
        <taxon>Fungi</taxon>
        <taxon>Dikarya</taxon>
        <taxon>Basidiomycota</taxon>
        <taxon>Ustilaginomycotina</taxon>
        <taxon>Malasseziomycetes</taxon>
        <taxon>Malasseziales</taxon>
        <taxon>Malasseziaceae</taxon>
        <taxon>Malassezia</taxon>
    </lineage>
</organism>
<evidence type="ECO:0000256" key="13">
    <source>
        <dbReference type="ARBA" id="ARBA00022955"/>
    </source>
</evidence>
<evidence type="ECO:0000256" key="3">
    <source>
        <dbReference type="ARBA" id="ARBA00011980"/>
    </source>
</evidence>
<evidence type="ECO:0000256" key="18">
    <source>
        <dbReference type="ARBA" id="ARBA00023134"/>
    </source>
</evidence>